<reference evidence="6 7" key="1">
    <citation type="submission" date="2016-04" db="EMBL/GenBank/DDBJ databases">
        <title>A degradative enzymes factory behind the ericoid mycorrhizal symbiosis.</title>
        <authorList>
            <consortium name="DOE Joint Genome Institute"/>
            <person name="Martino E."/>
            <person name="Morin E."/>
            <person name="Grelet G."/>
            <person name="Kuo A."/>
            <person name="Kohler A."/>
            <person name="Daghino S."/>
            <person name="Barry K."/>
            <person name="Choi C."/>
            <person name="Cichocki N."/>
            <person name="Clum A."/>
            <person name="Copeland A."/>
            <person name="Hainaut M."/>
            <person name="Haridas S."/>
            <person name="Labutti K."/>
            <person name="Lindquist E."/>
            <person name="Lipzen A."/>
            <person name="Khouja H.-R."/>
            <person name="Murat C."/>
            <person name="Ohm R."/>
            <person name="Olson A."/>
            <person name="Spatafora J."/>
            <person name="Veneault-Fourrey C."/>
            <person name="Henrissat B."/>
            <person name="Grigoriev I."/>
            <person name="Martin F."/>
            <person name="Perotto S."/>
        </authorList>
    </citation>
    <scope>NUCLEOTIDE SEQUENCE [LARGE SCALE GENOMIC DNA]</scope>
    <source>
        <strain evidence="6 7">E</strain>
    </source>
</reference>
<proteinExistence type="predicted"/>
<feature type="region of interest" description="Disordered" evidence="4">
    <location>
        <begin position="229"/>
        <end position="336"/>
    </location>
</feature>
<evidence type="ECO:0000256" key="2">
    <source>
        <dbReference type="ARBA" id="ARBA00011353"/>
    </source>
</evidence>
<dbReference type="InterPro" id="IPR016197">
    <property type="entry name" value="Chromo-like_dom_sf"/>
</dbReference>
<dbReference type="SUPFAM" id="SSF54160">
    <property type="entry name" value="Chromo domain-like"/>
    <property type="match status" value="2"/>
</dbReference>
<dbReference type="InterPro" id="IPR051219">
    <property type="entry name" value="Heterochromatin_chromo-domain"/>
</dbReference>
<dbReference type="InterPro" id="IPR045518">
    <property type="entry name" value="2EXR"/>
</dbReference>
<dbReference type="AlphaFoldDB" id="A0A2J6TU59"/>
<dbReference type="Pfam" id="PF20150">
    <property type="entry name" value="2EXR"/>
    <property type="match status" value="1"/>
</dbReference>
<evidence type="ECO:0000313" key="7">
    <source>
        <dbReference type="Proteomes" id="UP000235371"/>
    </source>
</evidence>
<dbReference type="SMART" id="SM00298">
    <property type="entry name" value="CHROMO"/>
    <property type="match status" value="2"/>
</dbReference>
<dbReference type="Proteomes" id="UP000235371">
    <property type="component" value="Unassembled WGS sequence"/>
</dbReference>
<sequence length="675" mass="76847">MPIVFDDLPTEIQLQIFETAAKSQWTPRVVEIYFKGGQIYSKTLPPPLLHVSRTSREVVLKLYKPWLPQFKGMAVNEPWERKLGNKAVDKMSRLQNVCVSLEHDTLLINDKQWSDWKFGAIERAYLRRLAVNLTGWFGWFGQRDLYTQFTHLKQLDVFHRGGDQEVLFLKRETIRKALSAEQKTNKNKRNKRRYIAPVLGREKVPTAAEWRGSVEQWITYKYPKGFKPTVPSRRPGCSWEEEDTGGVQSMTGEPQAARRRRGRPRREEVAGQNGAMPGGTKSSSQRSVPQQGTKRSRAEFDADGLPETKRPRGRPRKVAATRDVGGQQIPGRQSSQVSVEDIFAKIRSYLETFRTPTPEAEPLRKASAPPSPETTFQSPLDKYEFLRELTKDGPEPLEISEELAPCPCPTFVDPRVVFQCEGSVEGPEIQETALPPSPFIDPRAEFQDLFDTSNDNAKARDSENPQIPEEDDVLSLSVEKTGPASKEVVLGSLSGGYGFENVVERGGCFGVGSERDNDNHNHGTETVFEMPDLLAAALESPLLDVPSLDDEEYTPKQFMAERRTSKGLQFLVQWRDYPEEKDWTWETEAAMIETALDMVTAWLAKSDVEVDEENPIAVDYIVEKILGRRKFRGVAHYLVKWKGFEEVKDRTWEPCERLSIDVPLLVEAFEKKRKK</sequence>
<gene>
    <name evidence="6" type="ORF">K444DRAFT_606877</name>
</gene>
<accession>A0A2J6TU59</accession>
<feature type="compositionally biased region" description="Basic and acidic residues" evidence="4">
    <location>
        <begin position="296"/>
        <end position="310"/>
    </location>
</feature>
<dbReference type="CDD" id="cd00024">
    <property type="entry name" value="CD_CSD"/>
    <property type="match status" value="2"/>
</dbReference>
<dbReference type="GO" id="GO:0006338">
    <property type="term" value="P:chromatin remodeling"/>
    <property type="evidence" value="ECO:0007669"/>
    <property type="project" value="UniProtKB-ARBA"/>
</dbReference>
<keyword evidence="7" id="KW-1185">Reference proteome</keyword>
<name>A0A2J6TU59_9HELO</name>
<feature type="domain" description="Chromo" evidence="5">
    <location>
        <begin position="553"/>
        <end position="614"/>
    </location>
</feature>
<dbReference type="EMBL" id="KZ613743">
    <property type="protein sequence ID" value="PMD66555.1"/>
    <property type="molecule type" value="Genomic_DNA"/>
</dbReference>
<feature type="region of interest" description="Disordered" evidence="4">
    <location>
        <begin position="358"/>
        <end position="377"/>
    </location>
</feature>
<dbReference type="InterPro" id="IPR000953">
    <property type="entry name" value="Chromo/chromo_shadow_dom"/>
</dbReference>
<evidence type="ECO:0000256" key="1">
    <source>
        <dbReference type="ARBA" id="ARBA00004123"/>
    </source>
</evidence>
<keyword evidence="3" id="KW-0539">Nucleus</keyword>
<dbReference type="RefSeq" id="XP_024743459.1">
    <property type="nucleotide sequence ID" value="XM_024879067.1"/>
</dbReference>
<evidence type="ECO:0000256" key="3">
    <source>
        <dbReference type="ARBA" id="ARBA00023242"/>
    </source>
</evidence>
<evidence type="ECO:0000259" key="5">
    <source>
        <dbReference type="PROSITE" id="PS50013"/>
    </source>
</evidence>
<dbReference type="Gene3D" id="2.40.50.40">
    <property type="match status" value="2"/>
</dbReference>
<dbReference type="GeneID" id="36587144"/>
<protein>
    <recommendedName>
        <fullName evidence="5">Chromo domain-containing protein</fullName>
    </recommendedName>
</protein>
<dbReference type="InterPro" id="IPR023779">
    <property type="entry name" value="Chromodomain_CS"/>
</dbReference>
<dbReference type="STRING" id="1095630.A0A2J6TU59"/>
<evidence type="ECO:0000313" key="6">
    <source>
        <dbReference type="EMBL" id="PMD66555.1"/>
    </source>
</evidence>
<comment type="subcellular location">
    <subcellularLocation>
        <location evidence="1">Nucleus</location>
    </subcellularLocation>
</comment>
<comment type="subunit">
    <text evidence="2">Component of the NuA4 histone acetyltransferase complex.</text>
</comment>
<dbReference type="PROSITE" id="PS50013">
    <property type="entry name" value="CHROMO_2"/>
    <property type="match status" value="2"/>
</dbReference>
<dbReference type="OrthoDB" id="433924at2759"/>
<dbReference type="GO" id="GO:0005634">
    <property type="term" value="C:nucleus"/>
    <property type="evidence" value="ECO:0007669"/>
    <property type="project" value="UniProtKB-SubCell"/>
</dbReference>
<dbReference type="PANTHER" id="PTHR22812">
    <property type="entry name" value="CHROMOBOX PROTEIN"/>
    <property type="match status" value="1"/>
</dbReference>
<feature type="domain" description="Chromo" evidence="5">
    <location>
        <begin position="620"/>
        <end position="675"/>
    </location>
</feature>
<dbReference type="InParanoid" id="A0A2J6TU59"/>
<dbReference type="InterPro" id="IPR023780">
    <property type="entry name" value="Chromo_domain"/>
</dbReference>
<evidence type="ECO:0000256" key="4">
    <source>
        <dbReference type="SAM" id="MobiDB-lite"/>
    </source>
</evidence>
<dbReference type="Pfam" id="PF00385">
    <property type="entry name" value="Chromo"/>
    <property type="match status" value="2"/>
</dbReference>
<feature type="compositionally biased region" description="Polar residues" evidence="4">
    <location>
        <begin position="280"/>
        <end position="293"/>
    </location>
</feature>
<dbReference type="PROSITE" id="PS00598">
    <property type="entry name" value="CHROMO_1"/>
    <property type="match status" value="1"/>
</dbReference>
<organism evidence="6 7">
    <name type="scientific">Hyaloscypha bicolor E</name>
    <dbReference type="NCBI Taxonomy" id="1095630"/>
    <lineage>
        <taxon>Eukaryota</taxon>
        <taxon>Fungi</taxon>
        <taxon>Dikarya</taxon>
        <taxon>Ascomycota</taxon>
        <taxon>Pezizomycotina</taxon>
        <taxon>Leotiomycetes</taxon>
        <taxon>Helotiales</taxon>
        <taxon>Hyaloscyphaceae</taxon>
        <taxon>Hyaloscypha</taxon>
        <taxon>Hyaloscypha bicolor</taxon>
    </lineage>
</organism>